<dbReference type="AlphaFoldDB" id="A0A5P3VIU3"/>
<sequence>MYITAPRRTAADAAAALAEARAAYADSEGMPATVRLSLRLAMEEAQQAKRNALAWEREQARR</sequence>
<evidence type="ECO:0000313" key="1">
    <source>
        <dbReference type="EMBL" id="QEZ46227.1"/>
    </source>
</evidence>
<reference evidence="1 2" key="1">
    <citation type="submission" date="2018-09" db="EMBL/GenBank/DDBJ databases">
        <title>Complete genome sequence of Cupriavidus oxalaticus T2, a bacterium capable of phenol tolerance and degradation.</title>
        <authorList>
            <person name="Yan J."/>
        </authorList>
    </citation>
    <scope>NUCLEOTIDE SEQUENCE [LARGE SCALE GENOMIC DNA]</scope>
    <source>
        <strain evidence="1 2">T2</strain>
    </source>
</reference>
<dbReference type="Proteomes" id="UP000325743">
    <property type="component" value="Chromosome 2"/>
</dbReference>
<dbReference type="EMBL" id="CP032519">
    <property type="protein sequence ID" value="QEZ46227.1"/>
    <property type="molecule type" value="Genomic_DNA"/>
</dbReference>
<evidence type="ECO:0000313" key="2">
    <source>
        <dbReference type="Proteomes" id="UP000325743"/>
    </source>
</evidence>
<accession>A0A5P3VIU3</accession>
<name>A0A5P3VIU3_9BURK</name>
<gene>
    <name evidence="1" type="ORF">D2917_18280</name>
</gene>
<protein>
    <submittedName>
        <fullName evidence="1">Uncharacterized protein</fullName>
    </submittedName>
</protein>
<organism evidence="1 2">
    <name type="scientific">Cupriavidus oxalaticus</name>
    <dbReference type="NCBI Taxonomy" id="96344"/>
    <lineage>
        <taxon>Bacteria</taxon>
        <taxon>Pseudomonadati</taxon>
        <taxon>Pseudomonadota</taxon>
        <taxon>Betaproteobacteria</taxon>
        <taxon>Burkholderiales</taxon>
        <taxon>Burkholderiaceae</taxon>
        <taxon>Cupriavidus</taxon>
    </lineage>
</organism>
<proteinExistence type="predicted"/>